<evidence type="ECO:0000256" key="1">
    <source>
        <dbReference type="SAM" id="MobiDB-lite"/>
    </source>
</evidence>
<feature type="region of interest" description="Disordered" evidence="1">
    <location>
        <begin position="129"/>
        <end position="150"/>
    </location>
</feature>
<organism evidence="2 3">
    <name type="scientific">Caerostris darwini</name>
    <dbReference type="NCBI Taxonomy" id="1538125"/>
    <lineage>
        <taxon>Eukaryota</taxon>
        <taxon>Metazoa</taxon>
        <taxon>Ecdysozoa</taxon>
        <taxon>Arthropoda</taxon>
        <taxon>Chelicerata</taxon>
        <taxon>Arachnida</taxon>
        <taxon>Araneae</taxon>
        <taxon>Araneomorphae</taxon>
        <taxon>Entelegynae</taxon>
        <taxon>Araneoidea</taxon>
        <taxon>Araneidae</taxon>
        <taxon>Caerostris</taxon>
    </lineage>
</organism>
<evidence type="ECO:0000313" key="2">
    <source>
        <dbReference type="EMBL" id="GIY18788.1"/>
    </source>
</evidence>
<evidence type="ECO:0000313" key="3">
    <source>
        <dbReference type="Proteomes" id="UP001054837"/>
    </source>
</evidence>
<comment type="caution">
    <text evidence="2">The sequence shown here is derived from an EMBL/GenBank/DDBJ whole genome shotgun (WGS) entry which is preliminary data.</text>
</comment>
<dbReference type="Proteomes" id="UP001054837">
    <property type="component" value="Unassembled WGS sequence"/>
</dbReference>
<keyword evidence="3" id="KW-1185">Reference proteome</keyword>
<dbReference type="EMBL" id="BPLQ01005946">
    <property type="protein sequence ID" value="GIY18788.1"/>
    <property type="molecule type" value="Genomic_DNA"/>
</dbReference>
<dbReference type="AlphaFoldDB" id="A0AAV4R909"/>
<sequence length="150" mass="17714">MNFFKPFCRCKQTREFFHCFLREQSIDEQPQQGEANCRERMSHEAIQMKNGVFCRLRDEWRLYHMKMFQAMIKVSTVESDACVAQTKLGSVDSIKHTWNIFNICSSTDDSCNQFHFGFDMLHTQHLSAFQRKKSRDHGTQATGPPHPIYR</sequence>
<gene>
    <name evidence="2" type="ORF">CDAR_580421</name>
</gene>
<accession>A0AAV4R909</accession>
<protein>
    <submittedName>
        <fullName evidence="2">Uncharacterized protein</fullName>
    </submittedName>
</protein>
<name>A0AAV4R909_9ARAC</name>
<reference evidence="2 3" key="1">
    <citation type="submission" date="2021-06" db="EMBL/GenBank/DDBJ databases">
        <title>Caerostris darwini draft genome.</title>
        <authorList>
            <person name="Kono N."/>
            <person name="Arakawa K."/>
        </authorList>
    </citation>
    <scope>NUCLEOTIDE SEQUENCE [LARGE SCALE GENOMIC DNA]</scope>
</reference>
<proteinExistence type="predicted"/>